<dbReference type="AlphaFoldDB" id="A0A4Y2FZF7"/>
<comment type="caution">
    <text evidence="1">The sequence shown here is derived from an EMBL/GenBank/DDBJ whole genome shotgun (WGS) entry which is preliminary data.</text>
</comment>
<evidence type="ECO:0000313" key="1">
    <source>
        <dbReference type="EMBL" id="GBM45768.1"/>
    </source>
</evidence>
<organism evidence="1 2">
    <name type="scientific">Araneus ventricosus</name>
    <name type="common">Orbweaver spider</name>
    <name type="synonym">Epeira ventricosa</name>
    <dbReference type="NCBI Taxonomy" id="182803"/>
    <lineage>
        <taxon>Eukaryota</taxon>
        <taxon>Metazoa</taxon>
        <taxon>Ecdysozoa</taxon>
        <taxon>Arthropoda</taxon>
        <taxon>Chelicerata</taxon>
        <taxon>Arachnida</taxon>
        <taxon>Araneae</taxon>
        <taxon>Araneomorphae</taxon>
        <taxon>Entelegynae</taxon>
        <taxon>Araneoidea</taxon>
        <taxon>Araneidae</taxon>
        <taxon>Araneus</taxon>
    </lineage>
</organism>
<protein>
    <submittedName>
        <fullName evidence="1">Uncharacterized protein</fullName>
    </submittedName>
</protein>
<gene>
    <name evidence="1" type="ORF">AVEN_208087_1</name>
</gene>
<proteinExistence type="predicted"/>
<dbReference type="Proteomes" id="UP000499080">
    <property type="component" value="Unassembled WGS sequence"/>
</dbReference>
<name>A0A4Y2FZF7_ARAVE</name>
<sequence>MTGLAHTFLTIPLESKGTAAQVPQSICSTGGTPLYWQCVICDTPKGGKRGGQSRANSTKYFVLGQQITVIRGEISRLRGRALVFASSGKDGNNCGKTACLMSG</sequence>
<dbReference type="EMBL" id="BGPR01001112">
    <property type="protein sequence ID" value="GBM45768.1"/>
    <property type="molecule type" value="Genomic_DNA"/>
</dbReference>
<keyword evidence="2" id="KW-1185">Reference proteome</keyword>
<accession>A0A4Y2FZF7</accession>
<evidence type="ECO:0000313" key="2">
    <source>
        <dbReference type="Proteomes" id="UP000499080"/>
    </source>
</evidence>
<reference evidence="1 2" key="1">
    <citation type="journal article" date="2019" name="Sci. Rep.">
        <title>Orb-weaving spider Araneus ventricosus genome elucidates the spidroin gene catalogue.</title>
        <authorList>
            <person name="Kono N."/>
            <person name="Nakamura H."/>
            <person name="Ohtoshi R."/>
            <person name="Moran D.A.P."/>
            <person name="Shinohara A."/>
            <person name="Yoshida Y."/>
            <person name="Fujiwara M."/>
            <person name="Mori M."/>
            <person name="Tomita M."/>
            <person name="Arakawa K."/>
        </authorList>
    </citation>
    <scope>NUCLEOTIDE SEQUENCE [LARGE SCALE GENOMIC DNA]</scope>
</reference>